<protein>
    <submittedName>
        <fullName evidence="1">Uncharacterized protein</fullName>
    </submittedName>
</protein>
<proteinExistence type="predicted"/>
<sequence length="116" mass="12248">MLREARAQEVTPRTGIRFEGFFFDQQPARQRRGGLRISRGRIMTNIQSTAVPSPQIGGLAPADINAAVIAAMDGEAASICRSAGRMALLFPEHAESLFGAASHVAAVVQQIADGGS</sequence>
<dbReference type="EMBL" id="JBHSLC010000086">
    <property type="protein sequence ID" value="MFC5358245.1"/>
    <property type="molecule type" value="Genomic_DNA"/>
</dbReference>
<comment type="caution">
    <text evidence="1">The sequence shown here is derived from an EMBL/GenBank/DDBJ whole genome shotgun (WGS) entry which is preliminary data.</text>
</comment>
<organism evidence="1 2">
    <name type="scientific">Azospirillum himalayense</name>
    <dbReference type="NCBI Taxonomy" id="654847"/>
    <lineage>
        <taxon>Bacteria</taxon>
        <taxon>Pseudomonadati</taxon>
        <taxon>Pseudomonadota</taxon>
        <taxon>Alphaproteobacteria</taxon>
        <taxon>Rhodospirillales</taxon>
        <taxon>Azospirillaceae</taxon>
        <taxon>Azospirillum</taxon>
    </lineage>
</organism>
<name>A0ABW0GAZ3_9PROT</name>
<dbReference type="RefSeq" id="WP_376997962.1">
    <property type="nucleotide sequence ID" value="NZ_JBHSLC010000086.1"/>
</dbReference>
<keyword evidence="2" id="KW-1185">Reference proteome</keyword>
<reference evidence="2" key="1">
    <citation type="journal article" date="2019" name="Int. J. Syst. Evol. Microbiol.">
        <title>The Global Catalogue of Microorganisms (GCM) 10K type strain sequencing project: providing services to taxonomists for standard genome sequencing and annotation.</title>
        <authorList>
            <consortium name="The Broad Institute Genomics Platform"/>
            <consortium name="The Broad Institute Genome Sequencing Center for Infectious Disease"/>
            <person name="Wu L."/>
            <person name="Ma J."/>
        </authorList>
    </citation>
    <scope>NUCLEOTIDE SEQUENCE [LARGE SCALE GENOMIC DNA]</scope>
    <source>
        <strain evidence="2">CCUG 58760</strain>
    </source>
</reference>
<dbReference type="Proteomes" id="UP001596166">
    <property type="component" value="Unassembled WGS sequence"/>
</dbReference>
<gene>
    <name evidence="1" type="ORF">ACFPMG_24980</name>
</gene>
<accession>A0ABW0GAZ3</accession>
<evidence type="ECO:0000313" key="2">
    <source>
        <dbReference type="Proteomes" id="UP001596166"/>
    </source>
</evidence>
<evidence type="ECO:0000313" key="1">
    <source>
        <dbReference type="EMBL" id="MFC5358245.1"/>
    </source>
</evidence>